<dbReference type="PROSITE" id="PS51704">
    <property type="entry name" value="GP_PDE"/>
    <property type="match status" value="1"/>
</dbReference>
<evidence type="ECO:0000259" key="1">
    <source>
        <dbReference type="PROSITE" id="PS51704"/>
    </source>
</evidence>
<dbReference type="InterPro" id="IPR017946">
    <property type="entry name" value="PLC-like_Pdiesterase_TIM-brl"/>
</dbReference>
<evidence type="ECO:0000313" key="2">
    <source>
        <dbReference type="EMBL" id="TLQ40415.1"/>
    </source>
</evidence>
<dbReference type="RefSeq" id="WP_138404924.1">
    <property type="nucleotide sequence ID" value="NZ_VBSP01000029.1"/>
</dbReference>
<organism evidence="2 3">
    <name type="scientific">Ruoffia tabacinasalis</name>
    <dbReference type="NCBI Taxonomy" id="87458"/>
    <lineage>
        <taxon>Bacteria</taxon>
        <taxon>Bacillati</taxon>
        <taxon>Bacillota</taxon>
        <taxon>Bacilli</taxon>
        <taxon>Lactobacillales</taxon>
        <taxon>Aerococcaceae</taxon>
        <taxon>Ruoffia</taxon>
    </lineage>
</organism>
<sequence length="281" mass="32695">MSENIIKQTKDDKKFLIMAHRGFWGGNVIQNTRQAAITAKKAGADIIEVDVCRSADGVYYLFHKLVVRMLLDVDKEFEEMTSEEIDSLVLLNSNGQKSGYRVEKLEDFLDWLPINYIVNIDRTSDYWDDEALFDILIKSGKKELLFLKAPAEPKSLELLNEANVNIPIVAIAYEQADFERVKTYENIRLIGVDLRIDDLNHHSLLESNWLNKLIHQDMMIIANSEHLGREYKLFDVLDDTAAILCSETYVWSIMRKYGVNVIKTDWPNFVNDYRNRIRERN</sequence>
<dbReference type="OrthoDB" id="1854250at2"/>
<proteinExistence type="predicted"/>
<dbReference type="Proteomes" id="UP000306420">
    <property type="component" value="Unassembled WGS sequence"/>
</dbReference>
<dbReference type="PANTHER" id="PTHR46211">
    <property type="entry name" value="GLYCEROPHOSPHORYL DIESTER PHOSPHODIESTERASE"/>
    <property type="match status" value="1"/>
</dbReference>
<accession>A0A5R9DW75</accession>
<feature type="domain" description="GP-PDE" evidence="1">
    <location>
        <begin position="15"/>
        <end position="252"/>
    </location>
</feature>
<name>A0A5R9DW75_9LACT</name>
<dbReference type="PANTHER" id="PTHR46211:SF1">
    <property type="entry name" value="GLYCEROPHOSPHODIESTER PHOSPHODIESTERASE, CYTOPLASMIC"/>
    <property type="match status" value="1"/>
</dbReference>
<dbReference type="SUPFAM" id="SSF51695">
    <property type="entry name" value="PLC-like phosphodiesterases"/>
    <property type="match status" value="1"/>
</dbReference>
<dbReference type="GO" id="GO:0008081">
    <property type="term" value="F:phosphoric diester hydrolase activity"/>
    <property type="evidence" value="ECO:0007669"/>
    <property type="project" value="InterPro"/>
</dbReference>
<dbReference type="Gene3D" id="3.20.20.190">
    <property type="entry name" value="Phosphatidylinositol (PI) phosphodiesterase"/>
    <property type="match status" value="1"/>
</dbReference>
<dbReference type="InterPro" id="IPR030395">
    <property type="entry name" value="GP_PDE_dom"/>
</dbReference>
<reference evidence="2 3" key="1">
    <citation type="submission" date="2019-05" db="EMBL/GenBank/DDBJ databases">
        <title>The metagenome of a microbial culture collection derived from dairy environment covers the genomic content of the human microbiome.</title>
        <authorList>
            <person name="Roder T."/>
            <person name="Wuthrich D."/>
            <person name="Sattari Z."/>
            <person name="Von Ah U."/>
            <person name="Bar C."/>
            <person name="Ronchi F."/>
            <person name="Macpherson A.J."/>
            <person name="Ganal-Vonarburg S.C."/>
            <person name="Bruggmann R."/>
            <person name="Vergeres G."/>
        </authorList>
    </citation>
    <scope>NUCLEOTIDE SEQUENCE [LARGE SCALE GENOMIC DNA]</scope>
    <source>
        <strain evidence="2 3">FAM 24227</strain>
    </source>
</reference>
<dbReference type="EMBL" id="VBSP01000029">
    <property type="protein sequence ID" value="TLQ40415.1"/>
    <property type="molecule type" value="Genomic_DNA"/>
</dbReference>
<gene>
    <name evidence="2" type="ORF">FEZ33_08200</name>
</gene>
<dbReference type="GO" id="GO:0006629">
    <property type="term" value="P:lipid metabolic process"/>
    <property type="evidence" value="ECO:0007669"/>
    <property type="project" value="InterPro"/>
</dbReference>
<dbReference type="Pfam" id="PF03009">
    <property type="entry name" value="GDPD"/>
    <property type="match status" value="1"/>
</dbReference>
<comment type="caution">
    <text evidence="2">The sequence shown here is derived from an EMBL/GenBank/DDBJ whole genome shotgun (WGS) entry which is preliminary data.</text>
</comment>
<dbReference type="CDD" id="cd08566">
    <property type="entry name" value="GDPD_AtGDE_like"/>
    <property type="match status" value="1"/>
</dbReference>
<dbReference type="AlphaFoldDB" id="A0A5R9DW75"/>
<evidence type="ECO:0000313" key="3">
    <source>
        <dbReference type="Proteomes" id="UP000306420"/>
    </source>
</evidence>
<protein>
    <submittedName>
        <fullName evidence="2">Glycerophosphodiester phosphodiesterase family protein</fullName>
    </submittedName>
</protein>